<comment type="caution">
    <text evidence="2">The sequence shown here is derived from an EMBL/GenBank/DDBJ whole genome shotgun (WGS) entry which is preliminary data.</text>
</comment>
<sequence>MNAARLAPLKAWWARLAPRERVLVGAAATIVGLYLVFAVAVQPAWRTLAAAPAKLEALDAELQAMDRLAAEARELRSAPPVNAEQAAAALRAASERLGPHGRLSLQGDRAVLTLDNVGTAELQDWLAEVRSGARARPVEATLTRGSAGYSGSIVVAIGGAG</sequence>
<evidence type="ECO:0000256" key="1">
    <source>
        <dbReference type="SAM" id="Phobius"/>
    </source>
</evidence>
<keyword evidence="1" id="KW-0472">Membrane</keyword>
<keyword evidence="1" id="KW-1133">Transmembrane helix</keyword>
<dbReference type="Pfam" id="PF04612">
    <property type="entry name" value="T2SSM"/>
    <property type="match status" value="1"/>
</dbReference>
<name>A0A4R2MFN8_RUBGE</name>
<dbReference type="RefSeq" id="WP_132644244.1">
    <property type="nucleotide sequence ID" value="NZ_CP181386.1"/>
</dbReference>
<dbReference type="GO" id="GO:0015628">
    <property type="term" value="P:protein secretion by the type II secretion system"/>
    <property type="evidence" value="ECO:0007669"/>
    <property type="project" value="InterPro"/>
</dbReference>
<dbReference type="EMBL" id="SLXD01000001">
    <property type="protein sequence ID" value="TCP05221.1"/>
    <property type="molecule type" value="Genomic_DNA"/>
</dbReference>
<reference evidence="2 3" key="1">
    <citation type="submission" date="2019-03" db="EMBL/GenBank/DDBJ databases">
        <title>Genomic Encyclopedia of Type Strains, Phase IV (KMG-IV): sequencing the most valuable type-strain genomes for metagenomic binning, comparative biology and taxonomic classification.</title>
        <authorList>
            <person name="Goeker M."/>
        </authorList>
    </citation>
    <scope>NUCLEOTIDE SEQUENCE [LARGE SCALE GENOMIC DNA]</scope>
    <source>
        <strain evidence="2 3">DSM 1709</strain>
    </source>
</reference>
<organism evidence="2 3">
    <name type="scientific">Rubrivivax gelatinosus</name>
    <name type="common">Rhodocyclus gelatinosus</name>
    <name type="synonym">Rhodopseudomonas gelatinosa</name>
    <dbReference type="NCBI Taxonomy" id="28068"/>
    <lineage>
        <taxon>Bacteria</taxon>
        <taxon>Pseudomonadati</taxon>
        <taxon>Pseudomonadota</taxon>
        <taxon>Betaproteobacteria</taxon>
        <taxon>Burkholderiales</taxon>
        <taxon>Sphaerotilaceae</taxon>
        <taxon>Rubrivivax</taxon>
    </lineage>
</organism>
<evidence type="ECO:0000313" key="2">
    <source>
        <dbReference type="EMBL" id="TCP05221.1"/>
    </source>
</evidence>
<feature type="transmembrane region" description="Helical" evidence="1">
    <location>
        <begin position="21"/>
        <end position="45"/>
    </location>
</feature>
<dbReference type="OrthoDB" id="8687363at2"/>
<proteinExistence type="predicted"/>
<dbReference type="InterPro" id="IPR007690">
    <property type="entry name" value="T2SS_GspM"/>
</dbReference>
<keyword evidence="1" id="KW-0812">Transmembrane</keyword>
<dbReference type="GO" id="GO:0015627">
    <property type="term" value="C:type II protein secretion system complex"/>
    <property type="evidence" value="ECO:0007669"/>
    <property type="project" value="InterPro"/>
</dbReference>
<evidence type="ECO:0000313" key="3">
    <source>
        <dbReference type="Proteomes" id="UP000295106"/>
    </source>
</evidence>
<accession>A0A4R2MFN8</accession>
<dbReference type="AlphaFoldDB" id="A0A4R2MFN8"/>
<protein>
    <submittedName>
        <fullName evidence="2">General secretion pathway protein M</fullName>
    </submittedName>
</protein>
<gene>
    <name evidence="2" type="ORF">EV684_10193</name>
</gene>
<dbReference type="Proteomes" id="UP000295106">
    <property type="component" value="Unassembled WGS sequence"/>
</dbReference>
<dbReference type="GeneID" id="99686821"/>